<dbReference type="AlphaFoldDB" id="A0A4D6HFL7"/>
<dbReference type="InterPro" id="IPR013373">
    <property type="entry name" value="Flagellin/pilin_N_arc"/>
</dbReference>
<evidence type="ECO:0000259" key="3">
    <source>
        <dbReference type="Pfam" id="PF07790"/>
    </source>
</evidence>
<name>A0A4D6HFL7_9EURY</name>
<dbReference type="NCBIfam" id="TIGR02537">
    <property type="entry name" value="arch_flag_Nterm"/>
    <property type="match status" value="1"/>
</dbReference>
<keyword evidence="5" id="KW-1185">Reference proteome</keyword>
<keyword evidence="2" id="KW-0472">Membrane</keyword>
<proteinExistence type="predicted"/>
<organism evidence="4 5">
    <name type="scientific">Halapricum salinum</name>
    <dbReference type="NCBI Taxonomy" id="1457250"/>
    <lineage>
        <taxon>Archaea</taxon>
        <taxon>Methanobacteriati</taxon>
        <taxon>Methanobacteriota</taxon>
        <taxon>Stenosarchaea group</taxon>
        <taxon>Halobacteria</taxon>
        <taxon>Halobacteriales</taxon>
        <taxon>Haloarculaceae</taxon>
        <taxon>Halapricum</taxon>
    </lineage>
</organism>
<dbReference type="KEGG" id="hsn:DV733_16900"/>
<feature type="region of interest" description="Disordered" evidence="1">
    <location>
        <begin position="62"/>
        <end position="81"/>
    </location>
</feature>
<keyword evidence="2" id="KW-0812">Transmembrane</keyword>
<evidence type="ECO:0000256" key="2">
    <source>
        <dbReference type="SAM" id="Phobius"/>
    </source>
</evidence>
<accession>A0A4D6HFL7</accession>
<evidence type="ECO:0000256" key="1">
    <source>
        <dbReference type="SAM" id="MobiDB-lite"/>
    </source>
</evidence>
<feature type="transmembrane region" description="Helical" evidence="2">
    <location>
        <begin position="12"/>
        <end position="40"/>
    </location>
</feature>
<evidence type="ECO:0000313" key="5">
    <source>
        <dbReference type="Proteomes" id="UP000296706"/>
    </source>
</evidence>
<dbReference type="STRING" id="1457250.GCA_000755225_02263"/>
<dbReference type="Pfam" id="PF07790">
    <property type="entry name" value="Pilin_N"/>
    <property type="match status" value="1"/>
</dbReference>
<dbReference type="EMBL" id="CP031310">
    <property type="protein sequence ID" value="QCC52809.1"/>
    <property type="molecule type" value="Genomic_DNA"/>
</dbReference>
<dbReference type="Proteomes" id="UP000296706">
    <property type="component" value="Chromosome"/>
</dbReference>
<evidence type="ECO:0000313" key="4">
    <source>
        <dbReference type="EMBL" id="QCC52809.1"/>
    </source>
</evidence>
<dbReference type="GeneID" id="39849573"/>
<protein>
    <submittedName>
        <fullName evidence="4">Type IV pilin</fullName>
    </submittedName>
</protein>
<feature type="domain" description="Archaeal Type IV pilin N-terminal" evidence="3">
    <location>
        <begin position="11"/>
        <end position="95"/>
    </location>
</feature>
<dbReference type="RefSeq" id="WP_049993127.1">
    <property type="nucleotide sequence ID" value="NZ_CP031310.1"/>
</dbReference>
<gene>
    <name evidence="4" type="ORF">DV733_16900</name>
</gene>
<reference evidence="4 5" key="1">
    <citation type="journal article" date="2019" name="Nat. Commun.">
        <title>A new type of DNA phosphorothioation-based antiviral system in archaea.</title>
        <authorList>
            <person name="Xiong L."/>
            <person name="Liu S."/>
            <person name="Chen S."/>
            <person name="Xiao Y."/>
            <person name="Zhu B."/>
            <person name="Gao Y."/>
            <person name="Zhang Y."/>
            <person name="Chen B."/>
            <person name="Luo J."/>
            <person name="Deng Z."/>
            <person name="Chen X."/>
            <person name="Wang L."/>
            <person name="Chen S."/>
        </authorList>
    </citation>
    <scope>NUCLEOTIDE SEQUENCE [LARGE SCALE GENOMIC DNA]</scope>
    <source>
        <strain evidence="4 5">CBA1105</strain>
    </source>
</reference>
<keyword evidence="2" id="KW-1133">Transmembrane helix</keyword>
<dbReference type="InterPro" id="IPR012859">
    <property type="entry name" value="Pilin_N_archaeal"/>
</dbReference>
<sequence>MKVRELFADDDAVSPVIGVILMVAITVILAAVIATFVLGLGESVSETAPQANFATDYSAGDTTSTSFGQSGSPDGSLAITHTSGDSVQAQNLYVTGGIGDRFSWTDASAYGSGSEIDAGDSVDYLVNSDDTVRVLWSDGSGGSSAELKKWTGPDA</sequence>
<dbReference type="OrthoDB" id="118020at2157"/>